<sequence>MTDNDWHGPVNQLLYCLTLDRQLTDEVVDRVARLAVERGALRLGPQAYHDAATRALAAGADLTELPMEHDQQARADFLRRFTARLDELRPWPETGFVKQDAAQWASFARAVPVARLDAPVIDVRNVLRERFDRIGAEGEDLYALILRLGTGETVALLGSYAAGQRVTLLQRDPGDPETLRRHFQQATGFPAEKIQPL</sequence>
<gene>
    <name evidence="1" type="ORF">Cba03nite_57490</name>
</gene>
<protein>
    <submittedName>
        <fullName evidence="1">Uncharacterized protein</fullName>
    </submittedName>
</protein>
<dbReference type="EMBL" id="BONF01000037">
    <property type="protein sequence ID" value="GIF84400.1"/>
    <property type="molecule type" value="Genomic_DNA"/>
</dbReference>
<proteinExistence type="predicted"/>
<organism evidence="1 2">
    <name type="scientific">Catellatospora bangladeshensis</name>
    <dbReference type="NCBI Taxonomy" id="310355"/>
    <lineage>
        <taxon>Bacteria</taxon>
        <taxon>Bacillati</taxon>
        <taxon>Actinomycetota</taxon>
        <taxon>Actinomycetes</taxon>
        <taxon>Micromonosporales</taxon>
        <taxon>Micromonosporaceae</taxon>
        <taxon>Catellatospora</taxon>
    </lineage>
</organism>
<dbReference type="AlphaFoldDB" id="A0A8J3NKF8"/>
<keyword evidence="2" id="KW-1185">Reference proteome</keyword>
<dbReference type="Proteomes" id="UP000601223">
    <property type="component" value="Unassembled WGS sequence"/>
</dbReference>
<reference evidence="1 2" key="1">
    <citation type="submission" date="2021-01" db="EMBL/GenBank/DDBJ databases">
        <title>Whole genome shotgun sequence of Catellatospora bangladeshensis NBRC 107357.</title>
        <authorList>
            <person name="Komaki H."/>
            <person name="Tamura T."/>
        </authorList>
    </citation>
    <scope>NUCLEOTIDE SEQUENCE [LARGE SCALE GENOMIC DNA]</scope>
    <source>
        <strain evidence="1 2">NBRC 107357</strain>
    </source>
</reference>
<name>A0A8J3NKF8_9ACTN</name>
<evidence type="ECO:0000313" key="2">
    <source>
        <dbReference type="Proteomes" id="UP000601223"/>
    </source>
</evidence>
<accession>A0A8J3NKF8</accession>
<comment type="caution">
    <text evidence="1">The sequence shown here is derived from an EMBL/GenBank/DDBJ whole genome shotgun (WGS) entry which is preliminary data.</text>
</comment>
<dbReference type="RefSeq" id="WP_203752666.1">
    <property type="nucleotide sequence ID" value="NZ_BONF01000037.1"/>
</dbReference>
<evidence type="ECO:0000313" key="1">
    <source>
        <dbReference type="EMBL" id="GIF84400.1"/>
    </source>
</evidence>